<evidence type="ECO:0000256" key="2">
    <source>
        <dbReference type="SAM" id="SignalP"/>
    </source>
</evidence>
<feature type="transmembrane region" description="Helical" evidence="1">
    <location>
        <begin position="81"/>
        <end position="103"/>
    </location>
</feature>
<feature type="signal peptide" evidence="2">
    <location>
        <begin position="1"/>
        <end position="22"/>
    </location>
</feature>
<keyword evidence="1" id="KW-0812">Transmembrane</keyword>
<accession>A0A553P6N8</accession>
<dbReference type="Proteomes" id="UP000318571">
    <property type="component" value="Chromosome 3"/>
</dbReference>
<keyword evidence="4" id="KW-1185">Reference proteome</keyword>
<dbReference type="AlphaFoldDB" id="A0A553P6N8"/>
<keyword evidence="1" id="KW-1133">Transmembrane helix</keyword>
<organism evidence="3 4">
    <name type="scientific">Tigriopus californicus</name>
    <name type="common">Marine copepod</name>
    <dbReference type="NCBI Taxonomy" id="6832"/>
    <lineage>
        <taxon>Eukaryota</taxon>
        <taxon>Metazoa</taxon>
        <taxon>Ecdysozoa</taxon>
        <taxon>Arthropoda</taxon>
        <taxon>Crustacea</taxon>
        <taxon>Multicrustacea</taxon>
        <taxon>Hexanauplia</taxon>
        <taxon>Copepoda</taxon>
        <taxon>Harpacticoida</taxon>
        <taxon>Harpacticidae</taxon>
        <taxon>Tigriopus</taxon>
    </lineage>
</organism>
<keyword evidence="2" id="KW-0732">Signal</keyword>
<name>A0A553P6N8_TIGCA</name>
<proteinExistence type="predicted"/>
<reference evidence="3 4" key="1">
    <citation type="journal article" date="2018" name="Nat. Ecol. Evol.">
        <title>Genomic signatures of mitonuclear coevolution across populations of Tigriopus californicus.</title>
        <authorList>
            <person name="Barreto F.S."/>
            <person name="Watson E.T."/>
            <person name="Lima T.G."/>
            <person name="Willett C.S."/>
            <person name="Edmands S."/>
            <person name="Li W."/>
            <person name="Burton R.S."/>
        </authorList>
    </citation>
    <scope>NUCLEOTIDE SEQUENCE [LARGE SCALE GENOMIC DNA]</scope>
    <source>
        <strain evidence="3 4">San Diego</strain>
    </source>
</reference>
<keyword evidence="1" id="KW-0472">Membrane</keyword>
<comment type="caution">
    <text evidence="3">The sequence shown here is derived from an EMBL/GenBank/DDBJ whole genome shotgun (WGS) entry which is preliminary data.</text>
</comment>
<protein>
    <recommendedName>
        <fullName evidence="5">Anoctamin</fullName>
    </recommendedName>
</protein>
<evidence type="ECO:0000313" key="3">
    <source>
        <dbReference type="EMBL" id="TRY73345.1"/>
    </source>
</evidence>
<feature type="chain" id="PRO_5022142727" description="Anoctamin" evidence="2">
    <location>
        <begin position="23"/>
        <end position="119"/>
    </location>
</feature>
<sequence length="119" mass="13914">MDLKFVVAWLFMSLFLEHLAIATSGKKSAILGTGFYPENLIKRWSEGSYGVSEPYFARTEGLALSQWDTLYLRSVDLYMGFLQRFVLIMIQIALVLPVFINWFEYGNVLMYQVDFDFWN</sequence>
<evidence type="ECO:0008006" key="5">
    <source>
        <dbReference type="Google" id="ProtNLM"/>
    </source>
</evidence>
<evidence type="ECO:0000313" key="4">
    <source>
        <dbReference type="Proteomes" id="UP000318571"/>
    </source>
</evidence>
<gene>
    <name evidence="3" type="ORF">TCAL_15730</name>
</gene>
<dbReference type="EMBL" id="VCGU01000007">
    <property type="protein sequence ID" value="TRY73345.1"/>
    <property type="molecule type" value="Genomic_DNA"/>
</dbReference>
<evidence type="ECO:0000256" key="1">
    <source>
        <dbReference type="SAM" id="Phobius"/>
    </source>
</evidence>